<evidence type="ECO:0000313" key="6">
    <source>
        <dbReference type="EMBL" id="RKQ69870.1"/>
    </source>
</evidence>
<organism evidence="6 7">
    <name type="scientific">Oceanibaculum indicum</name>
    <dbReference type="NCBI Taxonomy" id="526216"/>
    <lineage>
        <taxon>Bacteria</taxon>
        <taxon>Pseudomonadati</taxon>
        <taxon>Pseudomonadota</taxon>
        <taxon>Alphaproteobacteria</taxon>
        <taxon>Rhodospirillales</taxon>
        <taxon>Oceanibaculaceae</taxon>
        <taxon>Oceanibaculum</taxon>
    </lineage>
</organism>
<dbReference type="EC" id="2.4.2.4" evidence="4"/>
<name>A0A420WFU6_9PROT</name>
<keyword evidence="2 4" id="KW-0808">Transferase</keyword>
<accession>A0A420WFU6</accession>
<dbReference type="Proteomes" id="UP000277424">
    <property type="component" value="Unassembled WGS sequence"/>
</dbReference>
<dbReference type="InterPro" id="IPR000312">
    <property type="entry name" value="Glycosyl_Trfase_fam3"/>
</dbReference>
<comment type="similarity">
    <text evidence="4">Belongs to the thymidine/pyrimidine-nucleoside phosphorylase family. Type 2 subfamily.</text>
</comment>
<reference evidence="6 7" key="1">
    <citation type="submission" date="2018-10" db="EMBL/GenBank/DDBJ databases">
        <title>Comparative analysis of microorganisms from saline springs in Andes Mountain Range, Colombia.</title>
        <authorList>
            <person name="Rubin E."/>
        </authorList>
    </citation>
    <scope>NUCLEOTIDE SEQUENCE [LARGE SCALE GENOMIC DNA]</scope>
    <source>
        <strain evidence="6 7">USBA 36</strain>
    </source>
</reference>
<dbReference type="SUPFAM" id="SSF54680">
    <property type="entry name" value="Pyrimidine nucleoside phosphorylase C-terminal domain"/>
    <property type="match status" value="1"/>
</dbReference>
<dbReference type="HAMAP" id="MF_00703">
    <property type="entry name" value="Thymid_phosp_2"/>
    <property type="match status" value="1"/>
</dbReference>
<keyword evidence="1 4" id="KW-0328">Glycosyltransferase</keyword>
<dbReference type="PANTHER" id="PTHR10515:SF0">
    <property type="entry name" value="THYMIDINE PHOSPHORYLASE"/>
    <property type="match status" value="1"/>
</dbReference>
<evidence type="ECO:0000313" key="7">
    <source>
        <dbReference type="Proteomes" id="UP000277424"/>
    </source>
</evidence>
<dbReference type="SUPFAM" id="SSF52418">
    <property type="entry name" value="Nucleoside phosphorylase/phosphoribosyltransferase catalytic domain"/>
    <property type="match status" value="1"/>
</dbReference>
<dbReference type="EMBL" id="RBIG01000002">
    <property type="protein sequence ID" value="RKQ69870.1"/>
    <property type="molecule type" value="Genomic_DNA"/>
</dbReference>
<dbReference type="InterPro" id="IPR013102">
    <property type="entry name" value="PYNP_C"/>
</dbReference>
<dbReference type="GO" id="GO:0005829">
    <property type="term" value="C:cytosol"/>
    <property type="evidence" value="ECO:0007669"/>
    <property type="project" value="TreeGrafter"/>
</dbReference>
<dbReference type="GO" id="GO:0009032">
    <property type="term" value="F:thymidine phosphorylase activity"/>
    <property type="evidence" value="ECO:0007669"/>
    <property type="project" value="UniProtKB-UniRule"/>
</dbReference>
<dbReference type="AlphaFoldDB" id="A0A420WFU6"/>
<dbReference type="RefSeq" id="WP_121219317.1">
    <property type="nucleotide sequence ID" value="NZ_RBIG01000002.1"/>
</dbReference>
<dbReference type="GO" id="GO:0004645">
    <property type="term" value="F:1,4-alpha-oligoglucan phosphorylase activity"/>
    <property type="evidence" value="ECO:0007669"/>
    <property type="project" value="InterPro"/>
</dbReference>
<gene>
    <name evidence="6" type="ORF">BCL74_1804</name>
</gene>
<dbReference type="InterPro" id="IPR036566">
    <property type="entry name" value="PYNP-like_C_sf"/>
</dbReference>
<dbReference type="InterPro" id="IPR000053">
    <property type="entry name" value="Thymidine/pyrmidine_PPase"/>
</dbReference>
<comment type="catalytic activity">
    <reaction evidence="3 4">
        <text>thymidine + phosphate = 2-deoxy-alpha-D-ribose 1-phosphate + thymine</text>
        <dbReference type="Rhea" id="RHEA:16037"/>
        <dbReference type="ChEBI" id="CHEBI:17748"/>
        <dbReference type="ChEBI" id="CHEBI:17821"/>
        <dbReference type="ChEBI" id="CHEBI:43474"/>
        <dbReference type="ChEBI" id="CHEBI:57259"/>
        <dbReference type="EC" id="2.4.2.4"/>
    </reaction>
</comment>
<evidence type="ECO:0000259" key="5">
    <source>
        <dbReference type="SMART" id="SM00941"/>
    </source>
</evidence>
<dbReference type="PROSITE" id="PS00647">
    <property type="entry name" value="THYMID_PHOSPHORYLASE"/>
    <property type="match status" value="1"/>
</dbReference>
<feature type="domain" description="Pyrimidine nucleoside phosphorylase C-terminal" evidence="5">
    <location>
        <begin position="425"/>
        <end position="492"/>
    </location>
</feature>
<dbReference type="Pfam" id="PF02885">
    <property type="entry name" value="Glycos_trans_3N"/>
    <property type="match status" value="1"/>
</dbReference>
<evidence type="ECO:0000256" key="2">
    <source>
        <dbReference type="ARBA" id="ARBA00022679"/>
    </source>
</evidence>
<dbReference type="InterPro" id="IPR035902">
    <property type="entry name" value="Nuc_phospho_transferase"/>
</dbReference>
<dbReference type="Pfam" id="PF00591">
    <property type="entry name" value="Glycos_transf_3"/>
    <property type="match status" value="1"/>
</dbReference>
<dbReference type="InterPro" id="IPR017872">
    <property type="entry name" value="Pyrmidine_PPase_CS"/>
</dbReference>
<dbReference type="InterPro" id="IPR013466">
    <property type="entry name" value="Thymidine/AMP_Pase"/>
</dbReference>
<evidence type="ECO:0000256" key="3">
    <source>
        <dbReference type="ARBA" id="ARBA00048550"/>
    </source>
</evidence>
<dbReference type="Gene3D" id="1.20.970.50">
    <property type="match status" value="1"/>
</dbReference>
<dbReference type="Gene3D" id="3.90.1170.30">
    <property type="entry name" value="Pyrimidine nucleoside phosphorylase-like, C-terminal domain"/>
    <property type="match status" value="1"/>
</dbReference>
<dbReference type="Pfam" id="PF07831">
    <property type="entry name" value="PYNP_C"/>
    <property type="match status" value="1"/>
</dbReference>
<dbReference type="PANTHER" id="PTHR10515">
    <property type="entry name" value="THYMIDINE PHOSPHORYLASE"/>
    <property type="match status" value="1"/>
</dbReference>
<dbReference type="NCBIfam" id="TIGR02645">
    <property type="entry name" value="ARCH_P_rylase"/>
    <property type="match status" value="1"/>
</dbReference>
<sequence>MLKLKRIGIDTHRESIAYLNRGCTVYQPEEFQALAKIEVVGPDRQMPATLNIVDDPELLTPGELGLSEEAFRLFRLPEGTPVCIEHPRPLESLEAVRAKAQGHILSAGDYTAVIRDIAALRYSKMEIAAFLVACASFMTTEEVLNLTRAMAAVGHRLDWGDKWVVDKHCIGGIPGNRTSMILVPLVMAHGLVIPKTSSRAITSPAGTADTMEVLARVDIETDEMRAIVERIGGCLVWGGRVNLSPADDVMITVERPLGIDTREQMVASILSKKLTAGSRYLVLDIPVGPTAKVRSQAEAIRLRKLFEHIAGALGLMLETIITDGSQPIGRGVGPVLEARDVMAVLRNAPDAPSDLRERSLLLAGALIESDRNVKGGQGIRRARELLESGAALRAMERIIEAQGPSGNGLAASSLSSEVLAPHAGMVEAIDCLRIARVARMAGAPSFKAAGVDLLKKAGDTVRKGEPLYRIHAGLKADLDFAAELAGQDSGYLVDGMVETA</sequence>
<comment type="caution">
    <text evidence="6">The sequence shown here is derived from an EMBL/GenBank/DDBJ whole genome shotgun (WGS) entry which is preliminary data.</text>
</comment>
<evidence type="ECO:0000256" key="1">
    <source>
        <dbReference type="ARBA" id="ARBA00022676"/>
    </source>
</evidence>
<dbReference type="InterPro" id="IPR036320">
    <property type="entry name" value="Glycosyl_Trfase_fam3_N_dom_sf"/>
</dbReference>
<dbReference type="InterPro" id="IPR028579">
    <property type="entry name" value="Thym_Pase_Put"/>
</dbReference>
<dbReference type="NCBIfam" id="NF003338">
    <property type="entry name" value="PRK04350.1"/>
    <property type="match status" value="1"/>
</dbReference>
<dbReference type="Gene3D" id="3.40.1030.10">
    <property type="entry name" value="Nucleoside phosphorylase/phosphoribosyltransferase catalytic domain"/>
    <property type="match status" value="1"/>
</dbReference>
<dbReference type="OrthoDB" id="341217at2"/>
<dbReference type="GO" id="GO:0006206">
    <property type="term" value="P:pyrimidine nucleobase metabolic process"/>
    <property type="evidence" value="ECO:0007669"/>
    <property type="project" value="InterPro"/>
</dbReference>
<protein>
    <recommendedName>
        <fullName evidence="4">Putative thymidine phosphorylase</fullName>
        <ecNumber evidence="4">2.4.2.4</ecNumber>
    </recommendedName>
    <alternativeName>
        <fullName evidence="4">TdRPase</fullName>
    </alternativeName>
</protein>
<dbReference type="SUPFAM" id="SSF47648">
    <property type="entry name" value="Nucleoside phosphorylase/phosphoribosyltransferase N-terminal domain"/>
    <property type="match status" value="1"/>
</dbReference>
<dbReference type="GO" id="GO:0006213">
    <property type="term" value="P:pyrimidine nucleoside metabolic process"/>
    <property type="evidence" value="ECO:0007669"/>
    <property type="project" value="InterPro"/>
</dbReference>
<evidence type="ECO:0000256" key="4">
    <source>
        <dbReference type="HAMAP-Rule" id="MF_00703"/>
    </source>
</evidence>
<dbReference type="InterPro" id="IPR017459">
    <property type="entry name" value="Glycosyl_Trfase_fam3_N_dom"/>
</dbReference>
<proteinExistence type="inferred from homology"/>
<dbReference type="PIRSF" id="PIRSF000478">
    <property type="entry name" value="TP_PyNP"/>
    <property type="match status" value="1"/>
</dbReference>
<dbReference type="SMART" id="SM00941">
    <property type="entry name" value="PYNP_C"/>
    <property type="match status" value="1"/>
</dbReference>